<name>A0AA93AIL2_9GAMM</name>
<dbReference type="RefSeq" id="WP_116167230.1">
    <property type="nucleotide sequence ID" value="NZ_QHJS02000097.1"/>
</dbReference>
<protein>
    <submittedName>
        <fullName evidence="1">Uncharacterized protein</fullName>
    </submittedName>
</protein>
<dbReference type="EMBL" id="QHJS02000097">
    <property type="protein sequence ID" value="RRO12122.1"/>
    <property type="molecule type" value="Genomic_DNA"/>
</dbReference>
<accession>A0AA93AIL2</accession>
<proteinExistence type="predicted"/>
<dbReference type="Proteomes" id="UP000256540">
    <property type="component" value="Unassembled WGS sequence"/>
</dbReference>
<evidence type="ECO:0000313" key="2">
    <source>
        <dbReference type="Proteomes" id="UP000256540"/>
    </source>
</evidence>
<organism evidence="1 2">
    <name type="scientific">Pectobacterium aquaticum</name>
    <dbReference type="NCBI Taxonomy" id="2204145"/>
    <lineage>
        <taxon>Bacteria</taxon>
        <taxon>Pseudomonadati</taxon>
        <taxon>Pseudomonadota</taxon>
        <taxon>Gammaproteobacteria</taxon>
        <taxon>Enterobacterales</taxon>
        <taxon>Pectobacteriaceae</taxon>
        <taxon>Pectobacterium</taxon>
    </lineage>
</organism>
<sequence>MAKLTKKETEWIAEVQDVLNRCPSPEKIGFYTTGDSYVFLYDLRKYKDVVQAMDLGKASDWSPACRVAGAHIEGCIEFPSPVESTAG</sequence>
<reference evidence="1 2" key="1">
    <citation type="submission" date="2018-11" db="EMBL/GenBank/DDBJ databases">
        <title>Draft genome sequences of proposed Pectobacterium aquaticum sp. nov. isolated in France from fresh water.</title>
        <authorList>
            <person name="Pedron J."/>
            <person name="Barny M.A."/>
        </authorList>
    </citation>
    <scope>NUCLEOTIDE SEQUENCE [LARGE SCALE GENOMIC DNA]</scope>
    <source>
        <strain evidence="1 2">A127-S21-F16</strain>
    </source>
</reference>
<gene>
    <name evidence="1" type="ORF">DMB84_019635</name>
</gene>
<evidence type="ECO:0000313" key="1">
    <source>
        <dbReference type="EMBL" id="RRO12122.1"/>
    </source>
</evidence>
<comment type="caution">
    <text evidence="1">The sequence shown here is derived from an EMBL/GenBank/DDBJ whole genome shotgun (WGS) entry which is preliminary data.</text>
</comment>
<dbReference type="AlphaFoldDB" id="A0AA93AIL2"/>